<keyword evidence="1" id="KW-0812">Transmembrane</keyword>
<feature type="transmembrane region" description="Helical" evidence="1">
    <location>
        <begin position="100"/>
        <end position="119"/>
    </location>
</feature>
<evidence type="ECO:0000256" key="1">
    <source>
        <dbReference type="SAM" id="Phobius"/>
    </source>
</evidence>
<gene>
    <name evidence="3" type="ORF">OUZ56_023233</name>
</gene>
<feature type="chain" id="PRO_5045161922" evidence="2">
    <location>
        <begin position="34"/>
        <end position="178"/>
    </location>
</feature>
<sequence length="178" mass="19785">MSSKMAKSVLVMLVVASLYLFASLNCLDTSTLAANLIETEKNNSTSGKTTERRGNTKPMLISTSAVFHNNNETNSSSVWNLAHYSTIGVDHRDHLSSGPTLLAITIFVGFTLSGLFLLWRRYRYANREVICHYTTLNQEVTLSANDILSVETTDDHEFHLDMSDDTSASSSDDEELLR</sequence>
<keyword evidence="2" id="KW-0732">Signal</keyword>
<comment type="caution">
    <text evidence="3">The sequence shown here is derived from an EMBL/GenBank/DDBJ whole genome shotgun (WGS) entry which is preliminary data.</text>
</comment>
<proteinExistence type="predicted"/>
<keyword evidence="4" id="KW-1185">Reference proteome</keyword>
<keyword evidence="1" id="KW-1133">Transmembrane helix</keyword>
<evidence type="ECO:0000313" key="4">
    <source>
        <dbReference type="Proteomes" id="UP001234178"/>
    </source>
</evidence>
<evidence type="ECO:0000256" key="2">
    <source>
        <dbReference type="SAM" id="SignalP"/>
    </source>
</evidence>
<feature type="signal peptide" evidence="2">
    <location>
        <begin position="1"/>
        <end position="33"/>
    </location>
</feature>
<name>A0ABR0AYR2_9CRUS</name>
<protein>
    <submittedName>
        <fullName evidence="3">Uncharacterized protein</fullName>
    </submittedName>
</protein>
<organism evidence="3 4">
    <name type="scientific">Daphnia magna</name>
    <dbReference type="NCBI Taxonomy" id="35525"/>
    <lineage>
        <taxon>Eukaryota</taxon>
        <taxon>Metazoa</taxon>
        <taxon>Ecdysozoa</taxon>
        <taxon>Arthropoda</taxon>
        <taxon>Crustacea</taxon>
        <taxon>Branchiopoda</taxon>
        <taxon>Diplostraca</taxon>
        <taxon>Cladocera</taxon>
        <taxon>Anomopoda</taxon>
        <taxon>Daphniidae</taxon>
        <taxon>Daphnia</taxon>
    </lineage>
</organism>
<dbReference type="Proteomes" id="UP001234178">
    <property type="component" value="Unassembled WGS sequence"/>
</dbReference>
<dbReference type="EMBL" id="JAOYFB010000039">
    <property type="protein sequence ID" value="KAK4030247.1"/>
    <property type="molecule type" value="Genomic_DNA"/>
</dbReference>
<evidence type="ECO:0000313" key="3">
    <source>
        <dbReference type="EMBL" id="KAK4030247.1"/>
    </source>
</evidence>
<keyword evidence="1" id="KW-0472">Membrane</keyword>
<accession>A0ABR0AYR2</accession>
<reference evidence="3 4" key="1">
    <citation type="journal article" date="2023" name="Nucleic Acids Res.">
        <title>The hologenome of Daphnia magna reveals possible DNA methylation and microbiome-mediated evolution of the host genome.</title>
        <authorList>
            <person name="Chaturvedi A."/>
            <person name="Li X."/>
            <person name="Dhandapani V."/>
            <person name="Marshall H."/>
            <person name="Kissane S."/>
            <person name="Cuenca-Cambronero M."/>
            <person name="Asole G."/>
            <person name="Calvet F."/>
            <person name="Ruiz-Romero M."/>
            <person name="Marangio P."/>
            <person name="Guigo R."/>
            <person name="Rago D."/>
            <person name="Mirbahai L."/>
            <person name="Eastwood N."/>
            <person name="Colbourne J.K."/>
            <person name="Zhou J."/>
            <person name="Mallon E."/>
            <person name="Orsini L."/>
        </authorList>
    </citation>
    <scope>NUCLEOTIDE SEQUENCE [LARGE SCALE GENOMIC DNA]</scope>
    <source>
        <strain evidence="3">LRV0_1</strain>
    </source>
</reference>